<dbReference type="Proteomes" id="UP001209878">
    <property type="component" value="Unassembled WGS sequence"/>
</dbReference>
<dbReference type="EMBL" id="JAODUO010001283">
    <property type="protein sequence ID" value="KAK2167251.1"/>
    <property type="molecule type" value="Genomic_DNA"/>
</dbReference>
<accession>A0AAD9K9I8</accession>
<evidence type="ECO:0000313" key="1">
    <source>
        <dbReference type="EMBL" id="KAK2167251.1"/>
    </source>
</evidence>
<keyword evidence="2" id="KW-1185">Reference proteome</keyword>
<evidence type="ECO:0000313" key="2">
    <source>
        <dbReference type="Proteomes" id="UP001209878"/>
    </source>
</evidence>
<protein>
    <submittedName>
        <fullName evidence="1">Uncharacterized protein</fullName>
    </submittedName>
</protein>
<sequence length="103" mass="12401">MIALRRCVKGWNQNFQFVFRSFCLCWKVRRVLALVRRCTRLTMCLKPQRSILWTSLFFHDAVFQCHVIVLLETDVLQNRSFSRWCSSSRLRPHPDSPRQLVMK</sequence>
<organism evidence="1 2">
    <name type="scientific">Ridgeia piscesae</name>
    <name type="common">Tubeworm</name>
    <dbReference type="NCBI Taxonomy" id="27915"/>
    <lineage>
        <taxon>Eukaryota</taxon>
        <taxon>Metazoa</taxon>
        <taxon>Spiralia</taxon>
        <taxon>Lophotrochozoa</taxon>
        <taxon>Annelida</taxon>
        <taxon>Polychaeta</taxon>
        <taxon>Sedentaria</taxon>
        <taxon>Canalipalpata</taxon>
        <taxon>Sabellida</taxon>
        <taxon>Siboglinidae</taxon>
        <taxon>Ridgeia</taxon>
    </lineage>
</organism>
<name>A0AAD9K9I8_RIDPI</name>
<gene>
    <name evidence="1" type="ORF">NP493_1283g00048</name>
</gene>
<dbReference type="AlphaFoldDB" id="A0AAD9K9I8"/>
<comment type="caution">
    <text evidence="1">The sequence shown here is derived from an EMBL/GenBank/DDBJ whole genome shotgun (WGS) entry which is preliminary data.</text>
</comment>
<reference evidence="1" key="1">
    <citation type="journal article" date="2023" name="Mol. Biol. Evol.">
        <title>Third-Generation Sequencing Reveals the Adaptive Role of the Epigenome in Three Deep-Sea Polychaetes.</title>
        <authorList>
            <person name="Perez M."/>
            <person name="Aroh O."/>
            <person name="Sun Y."/>
            <person name="Lan Y."/>
            <person name="Juniper S.K."/>
            <person name="Young C.R."/>
            <person name="Angers B."/>
            <person name="Qian P.Y."/>
        </authorList>
    </citation>
    <scope>NUCLEOTIDE SEQUENCE</scope>
    <source>
        <strain evidence="1">R07B-5</strain>
    </source>
</reference>
<proteinExistence type="predicted"/>